<evidence type="ECO:0000259" key="2">
    <source>
        <dbReference type="Pfam" id="PF00078"/>
    </source>
</evidence>
<dbReference type="VEuPathDB" id="CryptoDB:Cvel_4455"/>
<name>A0A0G4GB08_9ALVE</name>
<feature type="compositionally biased region" description="Pro residues" evidence="1">
    <location>
        <begin position="15"/>
        <end position="33"/>
    </location>
</feature>
<feature type="region of interest" description="Disordered" evidence="1">
    <location>
        <begin position="1"/>
        <end position="47"/>
    </location>
</feature>
<feature type="region of interest" description="Disordered" evidence="1">
    <location>
        <begin position="561"/>
        <end position="591"/>
    </location>
</feature>
<dbReference type="PANTHER" id="PTHR19446">
    <property type="entry name" value="REVERSE TRANSCRIPTASES"/>
    <property type="match status" value="1"/>
</dbReference>
<organism evidence="3">
    <name type="scientific">Chromera velia CCMP2878</name>
    <dbReference type="NCBI Taxonomy" id="1169474"/>
    <lineage>
        <taxon>Eukaryota</taxon>
        <taxon>Sar</taxon>
        <taxon>Alveolata</taxon>
        <taxon>Colpodellida</taxon>
        <taxon>Chromeraceae</taxon>
        <taxon>Chromera</taxon>
    </lineage>
</organism>
<reference evidence="3" key="1">
    <citation type="submission" date="2014-11" db="EMBL/GenBank/DDBJ databases">
        <authorList>
            <person name="Otto D Thomas"/>
            <person name="Naeem Raeece"/>
        </authorList>
    </citation>
    <scope>NUCLEOTIDE SEQUENCE</scope>
</reference>
<protein>
    <recommendedName>
        <fullName evidence="2">Reverse transcriptase domain-containing protein</fullName>
    </recommendedName>
</protein>
<evidence type="ECO:0000313" key="3">
    <source>
        <dbReference type="EMBL" id="CEM26314.1"/>
    </source>
</evidence>
<dbReference type="AlphaFoldDB" id="A0A0G4GB08"/>
<dbReference type="Pfam" id="PF00078">
    <property type="entry name" value="RVT_1"/>
    <property type="match status" value="1"/>
</dbReference>
<evidence type="ECO:0000256" key="1">
    <source>
        <dbReference type="SAM" id="MobiDB-lite"/>
    </source>
</evidence>
<feature type="domain" description="Reverse transcriptase" evidence="2">
    <location>
        <begin position="130"/>
        <end position="233"/>
    </location>
</feature>
<dbReference type="PhylomeDB" id="A0A0G4GB08"/>
<proteinExistence type="predicted"/>
<dbReference type="EMBL" id="CDMZ01001048">
    <property type="protein sequence ID" value="CEM26314.1"/>
    <property type="molecule type" value="Genomic_DNA"/>
</dbReference>
<accession>A0A0G4GB08</accession>
<dbReference type="InterPro" id="IPR000477">
    <property type="entry name" value="RT_dom"/>
</dbReference>
<sequence>MEIPPSLQGSSAPLVTPPGFPPLSPLSDPPPQPEASGPRAPSGKWEATGKVSPFPDLEFFFQEEVKSCLRAGKKKKAAGVDGLVVENLRKWSQNPLFVASVTDVFNVYLVEGRIPSIWNRCLILPVLKPGKDPEDPASYRPIHLLGHLSKTFSSLVDQRLRKIVSLSRVQFGFQKGKGTRDALFVFNHILKKYHSPRMHYVFIDLKQAFDSVGHKRLWERLNEEGVPPHWVRVVQGMYTDVWATVGLSRTSPRILTLLEFGILPAAATLAERVLRFLWGVAQRPVNNLTNLVYRELCERRQLAILDDFVSFVSSCCLIAKLDPADVLPQSPLSSSTVMSWGGELFSSPISGVQRRVWEMATQQTNWSSPGVPPPFFVLPLSPSPPYGCTHLSDASSSRLARLLWRHEPWPHFEKPSPRSYLLECSLPFQSRRVISLFRLGICQTSARTALFRGMAAFSPLARCSFCKERNPTTPPQALPIGDELHALSDCPEFDSARDRLQQVLRVSPKAKYFSLSTLDRSEIFFIKVLVPLLSECPGLVGRTLVGINESLVHKQRDITRQVTPSDGEDVGRQGLPNRSAGTGGVRGTTSARQSRQAIVIQGQSLPILSSTSAAPIQASLLRRVTAKSTLSASRSSTMLPAVRSLDAHRLGTYPLPPLLPLLQVNVKGFSKILFTTLEDLMILHTSSS</sequence>
<gene>
    <name evidence="3" type="ORF">Cvel_4455</name>
</gene>